<sequence length="260" mass="30366">MTLSSSFTEEFLLNPVLKDNQTYRFKTTTIDFSNRKKGIDKSCTRDVQIKFMGKIKDIFVFDVFIEKVTFSQNTAHERLLKKDIYAYRNVLMGTDEKGEIVKIYNLNQMQNEWEETKKDLRKDHTGYEFEDFLNDNTVVLANEEKTIYYLKTPAMYGLFFHGLFGKYDHTTIKRNQILLDFDSVEITEEIKINNKSSLLLITAKKSDASNANNNAVDAGINQYEGIWMYKKENQLLEGNLKIESEKCNINYNVLWVGSKI</sequence>
<dbReference type="AlphaFoldDB" id="A0A085ZDT9"/>
<evidence type="ECO:0000313" key="2">
    <source>
        <dbReference type="Proteomes" id="UP000028715"/>
    </source>
</evidence>
<protein>
    <submittedName>
        <fullName evidence="1">Uncharacterized protein</fullName>
    </submittedName>
</protein>
<gene>
    <name evidence="1" type="ORF">IW19_23320</name>
</gene>
<keyword evidence="2" id="KW-1185">Reference proteome</keyword>
<reference evidence="1 2" key="1">
    <citation type="submission" date="2014-07" db="EMBL/GenBank/DDBJ databases">
        <title>Genome of Flavobacterium reichenbachii LMG 25512.</title>
        <authorList>
            <person name="Stropko S.J."/>
            <person name="Pipes S.E."/>
            <person name="Newman J.D."/>
        </authorList>
    </citation>
    <scope>NUCLEOTIDE SEQUENCE [LARGE SCALE GENOMIC DNA]</scope>
    <source>
        <strain evidence="1 2">LMG 25512</strain>
    </source>
</reference>
<organism evidence="1 2">
    <name type="scientific">Flavobacterium reichenbachii</name>
    <dbReference type="NCBI Taxonomy" id="362418"/>
    <lineage>
        <taxon>Bacteria</taxon>
        <taxon>Pseudomonadati</taxon>
        <taxon>Bacteroidota</taxon>
        <taxon>Flavobacteriia</taxon>
        <taxon>Flavobacteriales</taxon>
        <taxon>Flavobacteriaceae</taxon>
        <taxon>Flavobacterium</taxon>
    </lineage>
</organism>
<dbReference type="OrthoDB" id="1322834at2"/>
<comment type="caution">
    <text evidence="1">The sequence shown here is derived from an EMBL/GenBank/DDBJ whole genome shotgun (WGS) entry which is preliminary data.</text>
</comment>
<dbReference type="eggNOG" id="ENOG5030RC9">
    <property type="taxonomic scope" value="Bacteria"/>
</dbReference>
<proteinExistence type="predicted"/>
<dbReference type="STRING" id="362418.IW19_23320"/>
<name>A0A085ZDT9_9FLAO</name>
<accession>A0A085ZDT9</accession>
<dbReference type="RefSeq" id="WP_035689905.1">
    <property type="nucleotide sequence ID" value="NZ_JPRL01000004.1"/>
</dbReference>
<dbReference type="Proteomes" id="UP000028715">
    <property type="component" value="Unassembled WGS sequence"/>
</dbReference>
<dbReference type="EMBL" id="JPRL01000004">
    <property type="protein sequence ID" value="KFF02603.1"/>
    <property type="molecule type" value="Genomic_DNA"/>
</dbReference>
<evidence type="ECO:0000313" key="1">
    <source>
        <dbReference type="EMBL" id="KFF02603.1"/>
    </source>
</evidence>